<dbReference type="Pfam" id="PF11705">
    <property type="entry name" value="RNA_pol_3_Rpc31"/>
    <property type="match status" value="1"/>
</dbReference>
<dbReference type="GeneID" id="81358302"/>
<dbReference type="Proteomes" id="UP001149074">
    <property type="component" value="Unassembled WGS sequence"/>
</dbReference>
<evidence type="ECO:0000313" key="6">
    <source>
        <dbReference type="EMBL" id="KAJ5099828.1"/>
    </source>
</evidence>
<keyword evidence="7" id="KW-1185">Reference proteome</keyword>
<reference evidence="6" key="2">
    <citation type="journal article" date="2023" name="IMA Fungus">
        <title>Comparative genomic study of the Penicillium genus elucidates a diverse pangenome and 15 lateral gene transfer events.</title>
        <authorList>
            <person name="Petersen C."/>
            <person name="Sorensen T."/>
            <person name="Nielsen M.R."/>
            <person name="Sondergaard T.E."/>
            <person name="Sorensen J.L."/>
            <person name="Fitzpatrick D.A."/>
            <person name="Frisvad J.C."/>
            <person name="Nielsen K.L."/>
        </authorList>
    </citation>
    <scope>NUCLEOTIDE SEQUENCE</scope>
    <source>
        <strain evidence="6">IBT 30761</strain>
    </source>
</reference>
<evidence type="ECO:0000256" key="4">
    <source>
        <dbReference type="PIRNR" id="PIRNR000777"/>
    </source>
</evidence>
<accession>A0A9W9FGM5</accession>
<comment type="function">
    <text evidence="4">DNA-dependent RNA polymerase catalyzes the transcription of DNA into RNA using the four ribonucleoside triphosphates as substrates. Specific peripheric component of RNA polymerase III which synthesizes small RNAs, such as 5S rRNA and tRNAs.</text>
</comment>
<evidence type="ECO:0000256" key="1">
    <source>
        <dbReference type="ARBA" id="ARBA00004123"/>
    </source>
</evidence>
<dbReference type="GO" id="GO:0006383">
    <property type="term" value="P:transcription by RNA polymerase III"/>
    <property type="evidence" value="ECO:0007669"/>
    <property type="project" value="UniProtKB-UniRule"/>
</dbReference>
<feature type="compositionally biased region" description="Acidic residues" evidence="5">
    <location>
        <begin position="195"/>
        <end position="216"/>
    </location>
</feature>
<dbReference type="RefSeq" id="XP_056475482.1">
    <property type="nucleotide sequence ID" value="XM_056619323.1"/>
</dbReference>
<feature type="compositionally biased region" description="Acidic residues" evidence="5">
    <location>
        <begin position="147"/>
        <end position="187"/>
    </location>
</feature>
<evidence type="ECO:0000256" key="3">
    <source>
        <dbReference type="ARBA" id="ARBA00023242"/>
    </source>
</evidence>
<comment type="subunit">
    <text evidence="4">Component of the RNA polymerase III (Pol III) complex.</text>
</comment>
<dbReference type="AlphaFoldDB" id="A0A9W9FGM5"/>
<name>A0A9W9FGM5_9EURO</name>
<comment type="subcellular location">
    <subcellularLocation>
        <location evidence="1 4">Nucleus</location>
    </subcellularLocation>
</comment>
<proteinExistence type="inferred from homology"/>
<gene>
    <name evidence="6" type="ORF">N7532_006829</name>
</gene>
<comment type="caution">
    <text evidence="6">The sequence shown here is derived from an EMBL/GenBank/DDBJ whole genome shotgun (WGS) entry which is preliminary data.</text>
</comment>
<dbReference type="PANTHER" id="PTHR15367:SF2">
    <property type="entry name" value="DNA-DIRECTED RNA POLYMERASE III SUBUNIT"/>
    <property type="match status" value="1"/>
</dbReference>
<reference evidence="6" key="1">
    <citation type="submission" date="2022-11" db="EMBL/GenBank/DDBJ databases">
        <authorList>
            <person name="Petersen C."/>
        </authorList>
    </citation>
    <scope>NUCLEOTIDE SEQUENCE</scope>
    <source>
        <strain evidence="6">IBT 30761</strain>
    </source>
</reference>
<comment type="similarity">
    <text evidence="2 4">Belongs to the eukaryotic RPC7 RNA polymerase subunit family.</text>
</comment>
<dbReference type="InterPro" id="IPR024661">
    <property type="entry name" value="RNA_pol_III_Rpc31"/>
</dbReference>
<dbReference type="EMBL" id="JAPQKI010000005">
    <property type="protein sequence ID" value="KAJ5099828.1"/>
    <property type="molecule type" value="Genomic_DNA"/>
</dbReference>
<dbReference type="GO" id="GO:0005666">
    <property type="term" value="C:RNA polymerase III complex"/>
    <property type="evidence" value="ECO:0007669"/>
    <property type="project" value="UniProtKB-UniRule"/>
</dbReference>
<evidence type="ECO:0000313" key="7">
    <source>
        <dbReference type="Proteomes" id="UP001149074"/>
    </source>
</evidence>
<feature type="region of interest" description="Disordered" evidence="5">
    <location>
        <begin position="125"/>
        <end position="216"/>
    </location>
</feature>
<organism evidence="6 7">
    <name type="scientific">Penicillium argentinense</name>
    <dbReference type="NCBI Taxonomy" id="1131581"/>
    <lineage>
        <taxon>Eukaryota</taxon>
        <taxon>Fungi</taxon>
        <taxon>Dikarya</taxon>
        <taxon>Ascomycota</taxon>
        <taxon>Pezizomycotina</taxon>
        <taxon>Eurotiomycetes</taxon>
        <taxon>Eurotiomycetidae</taxon>
        <taxon>Eurotiales</taxon>
        <taxon>Aspergillaceae</taxon>
        <taxon>Penicillium</taxon>
    </lineage>
</organism>
<dbReference type="OrthoDB" id="5377312at2759"/>
<evidence type="ECO:0000256" key="5">
    <source>
        <dbReference type="SAM" id="MobiDB-lite"/>
    </source>
</evidence>
<dbReference type="PIRSF" id="PIRSF000777">
    <property type="entry name" value="RNA_polIII_C31"/>
    <property type="match status" value="1"/>
</dbReference>
<keyword evidence="3 4" id="KW-0539">Nucleus</keyword>
<dbReference type="PANTHER" id="PTHR15367">
    <property type="entry name" value="DNA-DIRECTED RNA POLYMERASE III"/>
    <property type="match status" value="1"/>
</dbReference>
<evidence type="ECO:0000256" key="2">
    <source>
        <dbReference type="ARBA" id="ARBA00008352"/>
    </source>
</evidence>
<protein>
    <recommendedName>
        <fullName evidence="4">DNA-directed RNA polymerase III subunit</fullName>
    </recommendedName>
</protein>
<sequence>MLSKRKKLRQAYVVPLRRKLTQTEQNHTDWYRSLRERYQDGPYYAVLDSSSTSAKKGSAARVNFDPFHGMPSYSRRYQKKRRTIPKIADVRDYETQFFPRELWQTIKPDFRPDAPVDGYKPKMASFGMKRGFEDDEDDAAQAPKGENDEEDYEENEAEGDEGGLLEGDEVEEEISDNDYEDDEDDMGGDYNAEQYFDDGGDDMGDDGGDGGGEDEI</sequence>